<dbReference type="GO" id="GO:0004553">
    <property type="term" value="F:hydrolase activity, hydrolyzing O-glycosyl compounds"/>
    <property type="evidence" value="ECO:0007669"/>
    <property type="project" value="InterPro"/>
</dbReference>
<dbReference type="AlphaFoldDB" id="A0A494YUG2"/>
<evidence type="ECO:0000259" key="3">
    <source>
        <dbReference type="PROSITE" id="PS51109"/>
    </source>
</evidence>
<dbReference type="SMART" id="SM01208">
    <property type="entry name" value="G5"/>
    <property type="match status" value="1"/>
</dbReference>
<accession>A0A494YUG2</accession>
<feature type="transmembrane region" description="Helical" evidence="2">
    <location>
        <begin position="12"/>
        <end position="34"/>
    </location>
</feature>
<reference evidence="4 5" key="1">
    <citation type="journal article" date="2015" name="Antonie Van Leeuwenhoek">
        <title>Oceanobacillus bengalensis sp. nov., a bacterium isolated from seawater of the Bay of Bengal.</title>
        <authorList>
            <person name="Yongchang O."/>
            <person name="Xiang W."/>
            <person name="Wang G."/>
        </authorList>
    </citation>
    <scope>NUCLEOTIDE SEQUENCE [LARGE SCALE GENOMIC DNA]</scope>
    <source>
        <strain evidence="4 5">MCCC 1K00260</strain>
    </source>
</reference>
<dbReference type="Pfam" id="PF03990">
    <property type="entry name" value="DUF348"/>
    <property type="match status" value="3"/>
</dbReference>
<dbReference type="Pfam" id="PF06725">
    <property type="entry name" value="3D"/>
    <property type="match status" value="1"/>
</dbReference>
<dbReference type="GO" id="GO:0019867">
    <property type="term" value="C:outer membrane"/>
    <property type="evidence" value="ECO:0007669"/>
    <property type="project" value="InterPro"/>
</dbReference>
<dbReference type="PANTHER" id="PTHR39160:SF4">
    <property type="entry name" value="RESUSCITATION-PROMOTING FACTOR RPFB"/>
    <property type="match status" value="1"/>
</dbReference>
<dbReference type="Gene3D" id="2.20.230.10">
    <property type="entry name" value="Resuscitation-promoting factor rpfb"/>
    <property type="match status" value="1"/>
</dbReference>
<dbReference type="InterPro" id="IPR007137">
    <property type="entry name" value="DUF348"/>
</dbReference>
<dbReference type="PROSITE" id="PS51109">
    <property type="entry name" value="G5"/>
    <property type="match status" value="1"/>
</dbReference>
<sequence length="400" mass="43570">MRIISKLLPASKLKLVISSIGILALVLFSSMVIFEATKVNVVVTDNGMEETVKTHQNTVGELLTELDIVVGEHDALSHGLDEEIQNGMAIDYKTAKEITVTIDNTSRTYFTTKDTVEEFLEEQNFSLTDNDDISHKDADKLADGTHIDIIKAFEIIINDGGNEKKAHTTGKSVEELLKENNIKIDDNDKVEPSLNEDVTADTKITVIRVDIEEEKITDKIAFETETKQDNSLPKGEQKVVTEGKEGETARTYKVTLENGVEVNRELIDEEVTEESVNKVVAIGTKEPEANLVTLSSSSGNSDSSGKTITMTASAFTATCSGCSGYTATGINLKSNPNMKVIAVDPNVIPLGTKVWIEGYGEAIAGDTGGHIIGNRIDVHVPNKSEAYNWGVRKVKVKILD</sequence>
<organism evidence="4 5">
    <name type="scientific">Oceanobacillus bengalensis</name>
    <dbReference type="NCBI Taxonomy" id="1435466"/>
    <lineage>
        <taxon>Bacteria</taxon>
        <taxon>Bacillati</taxon>
        <taxon>Bacillota</taxon>
        <taxon>Bacilli</taxon>
        <taxon>Bacillales</taxon>
        <taxon>Bacillaceae</taxon>
        <taxon>Oceanobacillus</taxon>
    </lineage>
</organism>
<dbReference type="Pfam" id="PF07501">
    <property type="entry name" value="G5"/>
    <property type="match status" value="1"/>
</dbReference>
<keyword evidence="2" id="KW-0812">Transmembrane</keyword>
<keyword evidence="2" id="KW-0472">Membrane</keyword>
<dbReference type="SUPFAM" id="SSF50685">
    <property type="entry name" value="Barwin-like endoglucanases"/>
    <property type="match status" value="1"/>
</dbReference>
<dbReference type="PANTHER" id="PTHR39160">
    <property type="entry name" value="CELL WALL-BINDING PROTEIN YOCH"/>
    <property type="match status" value="1"/>
</dbReference>
<dbReference type="InterPro" id="IPR036908">
    <property type="entry name" value="RlpA-like_sf"/>
</dbReference>
<protein>
    <submittedName>
        <fullName evidence="4">DUF348 domain-containing protein</fullName>
    </submittedName>
</protein>
<dbReference type="Proteomes" id="UP000281813">
    <property type="component" value="Unassembled WGS sequence"/>
</dbReference>
<dbReference type="InterPro" id="IPR051933">
    <property type="entry name" value="Resuscitation_pf_RpfB"/>
</dbReference>
<dbReference type="EMBL" id="RBZO01000027">
    <property type="protein sequence ID" value="RKQ13737.1"/>
    <property type="molecule type" value="Genomic_DNA"/>
</dbReference>
<evidence type="ECO:0000256" key="2">
    <source>
        <dbReference type="SAM" id="Phobius"/>
    </source>
</evidence>
<name>A0A494YUG2_9BACI</name>
<dbReference type="GO" id="GO:0009254">
    <property type="term" value="P:peptidoglycan turnover"/>
    <property type="evidence" value="ECO:0007669"/>
    <property type="project" value="InterPro"/>
</dbReference>
<dbReference type="Gene3D" id="2.40.40.10">
    <property type="entry name" value="RlpA-like domain"/>
    <property type="match status" value="1"/>
</dbReference>
<proteinExistence type="predicted"/>
<comment type="caution">
    <text evidence="4">The sequence shown here is derived from an EMBL/GenBank/DDBJ whole genome shotgun (WGS) entry which is preliminary data.</text>
</comment>
<keyword evidence="1" id="KW-0732">Signal</keyword>
<evidence type="ECO:0000313" key="4">
    <source>
        <dbReference type="EMBL" id="RKQ13737.1"/>
    </source>
</evidence>
<evidence type="ECO:0000256" key="1">
    <source>
        <dbReference type="ARBA" id="ARBA00022729"/>
    </source>
</evidence>
<dbReference type="OrthoDB" id="9798935at2"/>
<dbReference type="RefSeq" id="WP_121133318.1">
    <property type="nucleotide sequence ID" value="NZ_JBHUFK010000008.1"/>
</dbReference>
<dbReference type="CDD" id="cd22786">
    <property type="entry name" value="DPBB_YuiC-like"/>
    <property type="match status" value="1"/>
</dbReference>
<keyword evidence="2" id="KW-1133">Transmembrane helix</keyword>
<evidence type="ECO:0000313" key="5">
    <source>
        <dbReference type="Proteomes" id="UP000281813"/>
    </source>
</evidence>
<gene>
    <name evidence="4" type="ORF">D8M05_15290</name>
</gene>
<dbReference type="InterPro" id="IPR010611">
    <property type="entry name" value="3D_dom"/>
</dbReference>
<keyword evidence="5" id="KW-1185">Reference proteome</keyword>
<feature type="domain" description="G5" evidence="3">
    <location>
        <begin position="206"/>
        <end position="286"/>
    </location>
</feature>
<dbReference type="InterPro" id="IPR011098">
    <property type="entry name" value="G5_dom"/>
</dbReference>